<reference evidence="1" key="1">
    <citation type="journal article" date="2020" name="mSystems">
        <title>Genome- and Community-Level Interaction Insights into Carbon Utilization and Element Cycling Functions of Hydrothermarchaeota in Hydrothermal Sediment.</title>
        <authorList>
            <person name="Zhou Z."/>
            <person name="Liu Y."/>
            <person name="Xu W."/>
            <person name="Pan J."/>
            <person name="Luo Z.H."/>
            <person name="Li M."/>
        </authorList>
    </citation>
    <scope>NUCLEOTIDE SEQUENCE [LARGE SCALE GENOMIC DNA]</scope>
    <source>
        <strain evidence="1">SpSt-732</strain>
    </source>
</reference>
<comment type="caution">
    <text evidence="1">The sequence shown here is derived from an EMBL/GenBank/DDBJ whole genome shotgun (WGS) entry which is preliminary data.</text>
</comment>
<proteinExistence type="predicted"/>
<name>A0A7C4BCD9_9CREN</name>
<dbReference type="EMBL" id="DTFF01000014">
    <property type="protein sequence ID" value="HGI87137.1"/>
    <property type="molecule type" value="Genomic_DNA"/>
</dbReference>
<accession>A0A7C4BCD9</accession>
<gene>
    <name evidence="1" type="ORF">ENV14_01885</name>
</gene>
<evidence type="ECO:0000313" key="1">
    <source>
        <dbReference type="EMBL" id="HGI87137.1"/>
    </source>
</evidence>
<sequence>MGIEKLILVTAKHLPQHKYFENIAKQLSKELNVPLDIVEEDYVFANTYGEKDEFGMAWLPQLFAQIDSEIKPILTRLPINEKTLDVDVEKAREVVLNALGVKT</sequence>
<evidence type="ECO:0008006" key="2">
    <source>
        <dbReference type="Google" id="ProtNLM"/>
    </source>
</evidence>
<protein>
    <recommendedName>
        <fullName evidence="2">Arsenate reductase</fullName>
    </recommendedName>
</protein>
<organism evidence="1">
    <name type="scientific">Ignisphaera aggregans</name>
    <dbReference type="NCBI Taxonomy" id="334771"/>
    <lineage>
        <taxon>Archaea</taxon>
        <taxon>Thermoproteota</taxon>
        <taxon>Thermoprotei</taxon>
        <taxon>Desulfurococcales</taxon>
        <taxon>Desulfurococcaceae</taxon>
        <taxon>Ignisphaera</taxon>
    </lineage>
</organism>
<dbReference type="AlphaFoldDB" id="A0A7C4BCD9"/>